<dbReference type="OrthoDB" id="2941819at2"/>
<evidence type="ECO:0000313" key="4">
    <source>
        <dbReference type="Proteomes" id="UP000218979"/>
    </source>
</evidence>
<dbReference type="AlphaFoldDB" id="A0A1K2HBW5"/>
<organism evidence="2 3">
    <name type="scientific">Pseudolactococcus chungangensis CAU 28 = DSM 22330</name>
    <dbReference type="NCBI Taxonomy" id="1122154"/>
    <lineage>
        <taxon>Bacteria</taxon>
        <taxon>Bacillati</taxon>
        <taxon>Bacillota</taxon>
        <taxon>Bacilli</taxon>
        <taxon>Lactobacillales</taxon>
        <taxon>Streptococcaceae</taxon>
        <taxon>Pseudolactococcus</taxon>
    </lineage>
</organism>
<name>A0A1K2HBW5_9LACT</name>
<gene>
    <name evidence="1" type="ORF">RR45_GL001879</name>
    <name evidence="2" type="ORF">SAMN02746068_01177</name>
</gene>
<protein>
    <recommendedName>
        <fullName evidence="5">CDI immunity protein domain-containing protein</fullName>
    </recommendedName>
</protein>
<evidence type="ECO:0000313" key="1">
    <source>
        <dbReference type="EMBL" id="PCR98752.1"/>
    </source>
</evidence>
<evidence type="ECO:0008006" key="5">
    <source>
        <dbReference type="Google" id="ProtNLM"/>
    </source>
</evidence>
<reference evidence="1 4" key="1">
    <citation type="submission" date="2014-12" db="EMBL/GenBank/DDBJ databases">
        <title>Draft genome sequences of 10 type strains of Lactococcus.</title>
        <authorList>
            <person name="Sun Z."/>
            <person name="Zhong Z."/>
            <person name="Liu W."/>
            <person name="Zhang W."/>
            <person name="Zhang H."/>
        </authorList>
    </citation>
    <scope>NUCLEOTIDE SEQUENCE [LARGE SCALE GENOMIC DNA]</scope>
    <source>
        <strain evidence="1 4">DSM 22330</strain>
    </source>
</reference>
<dbReference type="EMBL" id="FPKS01000005">
    <property type="protein sequence ID" value="SFZ74231.1"/>
    <property type="molecule type" value="Genomic_DNA"/>
</dbReference>
<dbReference type="EMBL" id="JXJT01000062">
    <property type="protein sequence ID" value="PCR98752.1"/>
    <property type="molecule type" value="Genomic_DNA"/>
</dbReference>
<accession>A0A1K2HBW5</accession>
<dbReference type="Proteomes" id="UP000185655">
    <property type="component" value="Unassembled WGS sequence"/>
</dbReference>
<sequence length="128" mass="14901">MPITVLDEKEKETLLIGYKTFIHKRSLKEFAKKIGYGDDGGGYMELIFKEVLIDDPYEYQQELSEIKDRQVLLSAIPPAAPVEENLYLDFDEFYNYLAEVVDERISESPEDKEEYEQLLAEVKIALEL</sequence>
<proteinExistence type="predicted"/>
<keyword evidence="4" id="KW-1185">Reference proteome</keyword>
<evidence type="ECO:0000313" key="2">
    <source>
        <dbReference type="EMBL" id="SFZ74231.1"/>
    </source>
</evidence>
<dbReference type="STRING" id="1122154.SAMN02746068_01177"/>
<dbReference type="RefSeq" id="WP_031365946.1">
    <property type="nucleotide sequence ID" value="NZ_FPKS01000005.1"/>
</dbReference>
<reference evidence="2 3" key="2">
    <citation type="submission" date="2016-11" db="EMBL/GenBank/DDBJ databases">
        <authorList>
            <person name="Jaros S."/>
            <person name="Januszkiewicz K."/>
            <person name="Wedrychowicz H."/>
        </authorList>
    </citation>
    <scope>NUCLEOTIDE SEQUENCE [LARGE SCALE GENOMIC DNA]</scope>
    <source>
        <strain evidence="2 3">DSM 22330</strain>
    </source>
</reference>
<dbReference type="Proteomes" id="UP000218979">
    <property type="component" value="Unassembled WGS sequence"/>
</dbReference>
<evidence type="ECO:0000313" key="3">
    <source>
        <dbReference type="Proteomes" id="UP000185655"/>
    </source>
</evidence>